<evidence type="ECO:0000256" key="12">
    <source>
        <dbReference type="RuleBase" id="RU362010"/>
    </source>
</evidence>
<comment type="similarity">
    <text evidence="2 12">Belongs to the CorA metal ion transporter (MIT) (TC 1.A.35) family.</text>
</comment>
<dbReference type="AlphaFoldDB" id="A0A345T3P8"/>
<dbReference type="GO" id="GO:0005886">
    <property type="term" value="C:plasma membrane"/>
    <property type="evidence" value="ECO:0007669"/>
    <property type="project" value="UniProtKB-SubCell"/>
</dbReference>
<dbReference type="InterPro" id="IPR045861">
    <property type="entry name" value="CorA_cytoplasmic_dom"/>
</dbReference>
<dbReference type="FunFam" id="1.20.58.340:FF:000004">
    <property type="entry name" value="Magnesium transport protein CorA"/>
    <property type="match status" value="1"/>
</dbReference>
<comment type="function">
    <text evidence="11">Mediates influx of magnesium ions. Alternates between open and closed states. Activated by low cytoplasmic Mg(2+) levels. Inactive when cytoplasmic Mg(2+) levels are high.</text>
</comment>
<feature type="transmembrane region" description="Helical" evidence="12">
    <location>
        <begin position="274"/>
        <end position="293"/>
    </location>
</feature>
<dbReference type="KEGG" id="stri:C7M71_027660"/>
<dbReference type="Proteomes" id="UP000249340">
    <property type="component" value="Chromosome"/>
</dbReference>
<accession>A0A345T3P8</accession>
<organism evidence="13 14">
    <name type="scientific">Peterkaempfera bronchialis</name>
    <dbReference type="NCBI Taxonomy" id="2126346"/>
    <lineage>
        <taxon>Bacteria</taxon>
        <taxon>Bacillati</taxon>
        <taxon>Actinomycetota</taxon>
        <taxon>Actinomycetes</taxon>
        <taxon>Kitasatosporales</taxon>
        <taxon>Streptomycetaceae</taxon>
        <taxon>Peterkaempfera</taxon>
    </lineage>
</organism>
<keyword evidence="5 12" id="KW-0812">Transmembrane</keyword>
<keyword evidence="4 12" id="KW-1003">Cell membrane</keyword>
<evidence type="ECO:0000256" key="6">
    <source>
        <dbReference type="ARBA" id="ARBA00022842"/>
    </source>
</evidence>
<dbReference type="SUPFAM" id="SSF144083">
    <property type="entry name" value="Magnesium transport protein CorA, transmembrane region"/>
    <property type="match status" value="1"/>
</dbReference>
<evidence type="ECO:0000256" key="1">
    <source>
        <dbReference type="ARBA" id="ARBA00004651"/>
    </source>
</evidence>
<dbReference type="PANTHER" id="PTHR46494">
    <property type="entry name" value="CORA FAMILY METAL ION TRANSPORTER (EUROFUNG)"/>
    <property type="match status" value="1"/>
</dbReference>
<dbReference type="Gene3D" id="1.20.58.340">
    <property type="entry name" value="Magnesium transport protein CorA, transmembrane region"/>
    <property type="match status" value="2"/>
</dbReference>
<reference evidence="14" key="1">
    <citation type="submission" date="2018-07" db="EMBL/GenBank/DDBJ databases">
        <title>Streptacidiphilus bronchialis DSM 106435 chromosome.</title>
        <authorList>
            <person name="Batra D."/>
            <person name="Gulvik C.A."/>
        </authorList>
    </citation>
    <scope>NUCLEOTIDE SEQUENCE [LARGE SCALE GENOMIC DNA]</scope>
    <source>
        <strain evidence="14">DSM 106435</strain>
    </source>
</reference>
<keyword evidence="14" id="KW-1185">Reference proteome</keyword>
<dbReference type="InterPro" id="IPR045863">
    <property type="entry name" value="CorA_TM1_TM2"/>
</dbReference>
<keyword evidence="7 12" id="KW-1133">Transmembrane helix</keyword>
<keyword evidence="6 12" id="KW-0460">Magnesium</keyword>
<proteinExistence type="inferred from homology"/>
<dbReference type="OrthoDB" id="9803416at2"/>
<dbReference type="Pfam" id="PF01544">
    <property type="entry name" value="CorA"/>
    <property type="match status" value="1"/>
</dbReference>
<sequence length="331" mass="36857">MIVDCAIYRNGSRAEGPKDFSDALDEARKEENSFVWVGLHEPTAEEFALVTAEFGLHPLAVEDAVRAHQRPKLEAYEDSLFVVLKTVHYNDEHDTVHTGELMLFLGDCFVVTVRHGSGSPLAKVRRRLEHQPEVLRHGSSAVLYAVFDEVVDTYIDISGELQVDLEELESAVFSPQTSLWAGRSGSLAERIYGFKRQIVEFRRAAGPLQDPVARLTGGGVPFVSAETRPFFRDVGDHLTRANEQVEALDRLLTDILSANLAQVSVQQNNDMRKISAWAALAAVPTMIAGVYGMNFEHMPETKQIWGYPAALLLMGGVCVLLYRVFKRSGWL</sequence>
<evidence type="ECO:0000256" key="4">
    <source>
        <dbReference type="ARBA" id="ARBA00022475"/>
    </source>
</evidence>
<feature type="transmembrane region" description="Helical" evidence="12">
    <location>
        <begin position="305"/>
        <end position="325"/>
    </location>
</feature>
<dbReference type="GO" id="GO:0000287">
    <property type="term" value="F:magnesium ion binding"/>
    <property type="evidence" value="ECO:0007669"/>
    <property type="project" value="TreeGrafter"/>
</dbReference>
<evidence type="ECO:0000256" key="5">
    <source>
        <dbReference type="ARBA" id="ARBA00022692"/>
    </source>
</evidence>
<dbReference type="EMBL" id="CP031264">
    <property type="protein sequence ID" value="AXI80603.1"/>
    <property type="molecule type" value="Genomic_DNA"/>
</dbReference>
<keyword evidence="3 12" id="KW-0813">Transport</keyword>
<evidence type="ECO:0000313" key="13">
    <source>
        <dbReference type="EMBL" id="AXI80603.1"/>
    </source>
</evidence>
<evidence type="ECO:0000256" key="3">
    <source>
        <dbReference type="ARBA" id="ARBA00022448"/>
    </source>
</evidence>
<evidence type="ECO:0000256" key="9">
    <source>
        <dbReference type="ARBA" id="ARBA00023136"/>
    </source>
</evidence>
<comment type="catalytic activity">
    <reaction evidence="10">
        <text>Mg(2+)(in) = Mg(2+)(out)</text>
        <dbReference type="Rhea" id="RHEA:29827"/>
        <dbReference type="ChEBI" id="CHEBI:18420"/>
    </reaction>
</comment>
<dbReference type="GO" id="GO:0015095">
    <property type="term" value="F:magnesium ion transmembrane transporter activity"/>
    <property type="evidence" value="ECO:0007669"/>
    <property type="project" value="UniProtKB-UniRule"/>
</dbReference>
<evidence type="ECO:0000256" key="7">
    <source>
        <dbReference type="ARBA" id="ARBA00022989"/>
    </source>
</evidence>
<keyword evidence="8 12" id="KW-0406">Ion transport</keyword>
<gene>
    <name evidence="12 13" type="primary">corA</name>
    <name evidence="13" type="ORF">C7M71_027660</name>
</gene>
<dbReference type="InterPro" id="IPR002523">
    <property type="entry name" value="MgTranspt_CorA/ZnTranspt_ZntB"/>
</dbReference>
<evidence type="ECO:0000256" key="8">
    <source>
        <dbReference type="ARBA" id="ARBA00023065"/>
    </source>
</evidence>
<evidence type="ECO:0000256" key="10">
    <source>
        <dbReference type="ARBA" id="ARBA00034269"/>
    </source>
</evidence>
<name>A0A345T3P8_9ACTN</name>
<dbReference type="RefSeq" id="WP_111494447.1">
    <property type="nucleotide sequence ID" value="NZ_CP031264.1"/>
</dbReference>
<dbReference type="GO" id="GO:0015087">
    <property type="term" value="F:cobalt ion transmembrane transporter activity"/>
    <property type="evidence" value="ECO:0007669"/>
    <property type="project" value="UniProtKB-UniRule"/>
</dbReference>
<evidence type="ECO:0000256" key="11">
    <source>
        <dbReference type="ARBA" id="ARBA00045497"/>
    </source>
</evidence>
<dbReference type="CDD" id="cd12830">
    <property type="entry name" value="MtCorA-like"/>
    <property type="match status" value="1"/>
</dbReference>
<protein>
    <recommendedName>
        <fullName evidence="12">Magnesium transport protein CorA</fullName>
    </recommendedName>
</protein>
<dbReference type="GO" id="GO:0050897">
    <property type="term" value="F:cobalt ion binding"/>
    <property type="evidence" value="ECO:0007669"/>
    <property type="project" value="TreeGrafter"/>
</dbReference>
<dbReference type="InterPro" id="IPR004488">
    <property type="entry name" value="Mg/Co-transport_prot_CorA"/>
</dbReference>
<dbReference type="NCBIfam" id="TIGR00383">
    <property type="entry name" value="corA"/>
    <property type="match status" value="1"/>
</dbReference>
<comment type="subcellular location">
    <subcellularLocation>
        <location evidence="1">Cell membrane</location>
        <topology evidence="1">Multi-pass membrane protein</topology>
    </subcellularLocation>
    <subcellularLocation>
        <location evidence="12">Membrane</location>
        <topology evidence="12">Multi-pass membrane protein</topology>
    </subcellularLocation>
</comment>
<evidence type="ECO:0000313" key="14">
    <source>
        <dbReference type="Proteomes" id="UP000249340"/>
    </source>
</evidence>
<dbReference type="SUPFAM" id="SSF143865">
    <property type="entry name" value="CorA soluble domain-like"/>
    <property type="match status" value="1"/>
</dbReference>
<keyword evidence="9 12" id="KW-0472">Membrane</keyword>
<evidence type="ECO:0000256" key="2">
    <source>
        <dbReference type="ARBA" id="ARBA00009765"/>
    </source>
</evidence>
<dbReference type="PANTHER" id="PTHR46494:SF1">
    <property type="entry name" value="CORA FAMILY METAL ION TRANSPORTER (EUROFUNG)"/>
    <property type="match status" value="1"/>
</dbReference>
<dbReference type="Gene3D" id="3.30.460.20">
    <property type="entry name" value="CorA soluble domain-like"/>
    <property type="match status" value="1"/>
</dbReference>